<sequence>MVDPDLGVSMQEPDGSRERGNAEGGGAELGGRNEALGVIGGGENLGGGNGRHAAAPEGHRNEVVTMLEANTILNERVCKTIVQAQERTISRVLGEMAWKGSQHLQIPLCRLKQSH</sequence>
<dbReference type="HOGENOM" id="CLU_116947_0_0_1"/>
<keyword evidence="3" id="KW-1185">Reference proteome</keyword>
<reference evidence="2 3" key="1">
    <citation type="journal article" date="2011" name="Science">
        <title>The Selaginella genome identifies genetic changes associated with the evolution of vascular plants.</title>
        <authorList>
            <person name="Banks J.A."/>
            <person name="Nishiyama T."/>
            <person name="Hasebe M."/>
            <person name="Bowman J.L."/>
            <person name="Gribskov M."/>
            <person name="dePamphilis C."/>
            <person name="Albert V.A."/>
            <person name="Aono N."/>
            <person name="Aoyama T."/>
            <person name="Ambrose B.A."/>
            <person name="Ashton N.W."/>
            <person name="Axtell M.J."/>
            <person name="Barker E."/>
            <person name="Barker M.S."/>
            <person name="Bennetzen J.L."/>
            <person name="Bonawitz N.D."/>
            <person name="Chapple C."/>
            <person name="Cheng C."/>
            <person name="Correa L.G."/>
            <person name="Dacre M."/>
            <person name="DeBarry J."/>
            <person name="Dreyer I."/>
            <person name="Elias M."/>
            <person name="Engstrom E.M."/>
            <person name="Estelle M."/>
            <person name="Feng L."/>
            <person name="Finet C."/>
            <person name="Floyd S.K."/>
            <person name="Frommer W.B."/>
            <person name="Fujita T."/>
            <person name="Gramzow L."/>
            <person name="Gutensohn M."/>
            <person name="Harholt J."/>
            <person name="Hattori M."/>
            <person name="Heyl A."/>
            <person name="Hirai T."/>
            <person name="Hiwatashi Y."/>
            <person name="Ishikawa M."/>
            <person name="Iwata M."/>
            <person name="Karol K.G."/>
            <person name="Koehler B."/>
            <person name="Kolukisaoglu U."/>
            <person name="Kubo M."/>
            <person name="Kurata T."/>
            <person name="Lalonde S."/>
            <person name="Li K."/>
            <person name="Li Y."/>
            <person name="Litt A."/>
            <person name="Lyons E."/>
            <person name="Manning G."/>
            <person name="Maruyama T."/>
            <person name="Michael T.P."/>
            <person name="Mikami K."/>
            <person name="Miyazaki S."/>
            <person name="Morinaga S."/>
            <person name="Murata T."/>
            <person name="Mueller-Roeber B."/>
            <person name="Nelson D.R."/>
            <person name="Obara M."/>
            <person name="Oguri Y."/>
            <person name="Olmstead R.G."/>
            <person name="Onodera N."/>
            <person name="Petersen B.L."/>
            <person name="Pils B."/>
            <person name="Prigge M."/>
            <person name="Rensing S.A."/>
            <person name="Riano-Pachon D.M."/>
            <person name="Roberts A.W."/>
            <person name="Sato Y."/>
            <person name="Scheller H.V."/>
            <person name="Schulz B."/>
            <person name="Schulz C."/>
            <person name="Shakirov E.V."/>
            <person name="Shibagaki N."/>
            <person name="Shinohara N."/>
            <person name="Shippen D.E."/>
            <person name="Soerensen I."/>
            <person name="Sotooka R."/>
            <person name="Sugimoto N."/>
            <person name="Sugita M."/>
            <person name="Sumikawa N."/>
            <person name="Tanurdzic M."/>
            <person name="Theissen G."/>
            <person name="Ulvskov P."/>
            <person name="Wakazuki S."/>
            <person name="Weng J.K."/>
            <person name="Willats W.W."/>
            <person name="Wipf D."/>
            <person name="Wolf P.G."/>
            <person name="Yang L."/>
            <person name="Zimmer A.D."/>
            <person name="Zhu Q."/>
            <person name="Mitros T."/>
            <person name="Hellsten U."/>
            <person name="Loque D."/>
            <person name="Otillar R."/>
            <person name="Salamov A."/>
            <person name="Schmutz J."/>
            <person name="Shapiro H."/>
            <person name="Lindquist E."/>
            <person name="Lucas S."/>
            <person name="Rokhsar D."/>
            <person name="Grigoriev I.V."/>
        </authorList>
    </citation>
    <scope>NUCLEOTIDE SEQUENCE [LARGE SCALE GENOMIC DNA]</scope>
</reference>
<evidence type="ECO:0000313" key="3">
    <source>
        <dbReference type="Proteomes" id="UP000001514"/>
    </source>
</evidence>
<feature type="compositionally biased region" description="Gly residues" evidence="1">
    <location>
        <begin position="38"/>
        <end position="50"/>
    </location>
</feature>
<gene>
    <name evidence="2" type="ORF">SELMODRAFT_424435</name>
</gene>
<accession>D8SPV8</accession>
<dbReference type="InParanoid" id="D8SPV8"/>
<evidence type="ECO:0000313" key="2">
    <source>
        <dbReference type="EMBL" id="EFJ13552.1"/>
    </source>
</evidence>
<protein>
    <submittedName>
        <fullName evidence="2">Uncharacterized protein</fullName>
    </submittedName>
</protein>
<evidence type="ECO:0000256" key="1">
    <source>
        <dbReference type="SAM" id="MobiDB-lite"/>
    </source>
</evidence>
<proteinExistence type="predicted"/>
<organism evidence="3">
    <name type="scientific">Selaginella moellendorffii</name>
    <name type="common">Spikemoss</name>
    <dbReference type="NCBI Taxonomy" id="88036"/>
    <lineage>
        <taxon>Eukaryota</taxon>
        <taxon>Viridiplantae</taxon>
        <taxon>Streptophyta</taxon>
        <taxon>Embryophyta</taxon>
        <taxon>Tracheophyta</taxon>
        <taxon>Lycopodiopsida</taxon>
        <taxon>Selaginellales</taxon>
        <taxon>Selaginellaceae</taxon>
        <taxon>Selaginella</taxon>
    </lineage>
</organism>
<feature type="region of interest" description="Disordered" evidence="1">
    <location>
        <begin position="1"/>
        <end position="59"/>
    </location>
</feature>
<dbReference type="Proteomes" id="UP000001514">
    <property type="component" value="Unassembled WGS sequence"/>
</dbReference>
<dbReference type="EMBL" id="GL377632">
    <property type="protein sequence ID" value="EFJ13552.1"/>
    <property type="molecule type" value="Genomic_DNA"/>
</dbReference>
<dbReference type="KEGG" id="smo:SELMODRAFT_424435"/>
<dbReference type="AlphaFoldDB" id="D8SPV8"/>
<dbReference type="Gramene" id="EFJ13552">
    <property type="protein sequence ID" value="EFJ13552"/>
    <property type="gene ID" value="SELMODRAFT_424435"/>
</dbReference>
<name>D8SPV8_SELML</name>